<keyword evidence="1" id="KW-0732">Signal</keyword>
<sequence length="179" mass="19239">MIRPAIVTLAAAALLASPIAAADQAKEVRASPLLDALGKCRAESDPTARVACYDSAVDALTAARAKKDIVVLDKEDVRQTRRGLFGFALPRLPFFAGKEDDPDAEIPKELKSTVKSARAIGYGKWRIELEDGALWETTEARTGFKDPKPGAAITIERGLMNGYFITIGDGRRVAAKRVG</sequence>
<reference evidence="2 3" key="1">
    <citation type="submission" date="2017-08" db="EMBL/GenBank/DDBJ databases">
        <title>Infants hospitalized years apart are colonized by the same room-sourced microbial strains.</title>
        <authorList>
            <person name="Brooks B."/>
            <person name="Olm M.R."/>
            <person name="Firek B.A."/>
            <person name="Baker R."/>
            <person name="Thomas B.C."/>
            <person name="Morowitz M.J."/>
            <person name="Banfield J.F."/>
        </authorList>
    </citation>
    <scope>NUCLEOTIDE SEQUENCE [LARGE SCALE GENOMIC DNA]</scope>
    <source>
        <strain evidence="2">S2_018_000_R2_101</strain>
    </source>
</reference>
<organism evidence="2 3">
    <name type="scientific">Sphingomonas sanxanigenens</name>
    <dbReference type="NCBI Taxonomy" id="397260"/>
    <lineage>
        <taxon>Bacteria</taxon>
        <taxon>Pseudomonadati</taxon>
        <taxon>Pseudomonadota</taxon>
        <taxon>Alphaproteobacteria</taxon>
        <taxon>Sphingomonadales</taxon>
        <taxon>Sphingomonadaceae</taxon>
        <taxon>Sphingomonas</taxon>
    </lineage>
</organism>
<proteinExistence type="predicted"/>
<feature type="chain" id="PRO_5016089677" evidence="1">
    <location>
        <begin position="23"/>
        <end position="179"/>
    </location>
</feature>
<dbReference type="AlphaFoldDB" id="A0A2W5CB35"/>
<protein>
    <submittedName>
        <fullName evidence="2">Uncharacterized protein</fullName>
    </submittedName>
</protein>
<evidence type="ECO:0000256" key="1">
    <source>
        <dbReference type="SAM" id="SignalP"/>
    </source>
</evidence>
<dbReference type="EMBL" id="QFNN01000001">
    <property type="protein sequence ID" value="PZO92271.1"/>
    <property type="molecule type" value="Genomic_DNA"/>
</dbReference>
<evidence type="ECO:0000313" key="3">
    <source>
        <dbReference type="Proteomes" id="UP000249066"/>
    </source>
</evidence>
<dbReference type="Proteomes" id="UP000249066">
    <property type="component" value="Unassembled WGS sequence"/>
</dbReference>
<comment type="caution">
    <text evidence="2">The sequence shown here is derived from an EMBL/GenBank/DDBJ whole genome shotgun (WGS) entry which is preliminary data.</text>
</comment>
<accession>A0A2W5CB35</accession>
<gene>
    <name evidence="2" type="ORF">DI623_00515</name>
</gene>
<evidence type="ECO:0000313" key="2">
    <source>
        <dbReference type="EMBL" id="PZO92271.1"/>
    </source>
</evidence>
<feature type="signal peptide" evidence="1">
    <location>
        <begin position="1"/>
        <end position="22"/>
    </location>
</feature>
<name>A0A2W5CB35_9SPHN</name>